<keyword evidence="1" id="KW-0812">Transmembrane</keyword>
<dbReference type="OrthoDB" id="6604875at2759"/>
<accession>A0A1X6MP82</accession>
<evidence type="ECO:0000259" key="2">
    <source>
        <dbReference type="Pfam" id="PF15055"/>
    </source>
</evidence>
<evidence type="ECO:0000256" key="1">
    <source>
        <dbReference type="SAM" id="Phobius"/>
    </source>
</evidence>
<keyword evidence="1" id="KW-1133">Transmembrane helix</keyword>
<keyword evidence="4" id="KW-1185">Reference proteome</keyword>
<dbReference type="AlphaFoldDB" id="A0A1X6MP82"/>
<feature type="domain" description="Distal membrane-arm assembly complex protein 1-like" evidence="2">
    <location>
        <begin position="14"/>
        <end position="56"/>
    </location>
</feature>
<organism evidence="3 4">
    <name type="scientific">Postia placenta MAD-698-R-SB12</name>
    <dbReference type="NCBI Taxonomy" id="670580"/>
    <lineage>
        <taxon>Eukaryota</taxon>
        <taxon>Fungi</taxon>
        <taxon>Dikarya</taxon>
        <taxon>Basidiomycota</taxon>
        <taxon>Agaricomycotina</taxon>
        <taxon>Agaricomycetes</taxon>
        <taxon>Polyporales</taxon>
        <taxon>Adustoporiaceae</taxon>
        <taxon>Rhodonia</taxon>
    </lineage>
</organism>
<dbReference type="Proteomes" id="UP000194127">
    <property type="component" value="Unassembled WGS sequence"/>
</dbReference>
<dbReference type="InterPro" id="IPR028036">
    <property type="entry name" value="DMAC1-like_dom"/>
</dbReference>
<name>A0A1X6MP82_9APHY</name>
<dbReference type="RefSeq" id="XP_024334989.1">
    <property type="nucleotide sequence ID" value="XM_024481296.1"/>
</dbReference>
<gene>
    <name evidence="3" type="ORF">POSPLADRAFT_1060706</name>
</gene>
<dbReference type="GeneID" id="36326246"/>
<feature type="transmembrane region" description="Helical" evidence="1">
    <location>
        <begin position="16"/>
        <end position="34"/>
    </location>
</feature>
<dbReference type="EMBL" id="KZ110605">
    <property type="protein sequence ID" value="OSX58195.1"/>
    <property type="molecule type" value="Genomic_DNA"/>
</dbReference>
<reference evidence="3 4" key="1">
    <citation type="submission" date="2017-04" db="EMBL/GenBank/DDBJ databases">
        <title>Genome Sequence of the Model Brown-Rot Fungus Postia placenta SB12.</title>
        <authorList>
            <consortium name="DOE Joint Genome Institute"/>
            <person name="Gaskell J."/>
            <person name="Kersten P."/>
            <person name="Larrondo L.F."/>
            <person name="Canessa P."/>
            <person name="Martinez D."/>
            <person name="Hibbett D."/>
            <person name="Schmoll M."/>
            <person name="Kubicek C.P."/>
            <person name="Martinez A.T."/>
            <person name="Yadav J."/>
            <person name="Master E."/>
            <person name="Magnuson J.K."/>
            <person name="James T."/>
            <person name="Yaver D."/>
            <person name="Berka R."/>
            <person name="Labutti K."/>
            <person name="Lipzen A."/>
            <person name="Aerts A."/>
            <person name="Barry K."/>
            <person name="Henrissat B."/>
            <person name="Blanchette R."/>
            <person name="Grigoriev I."/>
            <person name="Cullen D."/>
        </authorList>
    </citation>
    <scope>NUCLEOTIDE SEQUENCE [LARGE SCALE GENOMIC DNA]</scope>
    <source>
        <strain evidence="3 4">MAD-698-R-SB12</strain>
    </source>
</reference>
<proteinExistence type="predicted"/>
<protein>
    <recommendedName>
        <fullName evidence="2">Distal membrane-arm assembly complex protein 1-like domain-containing protein</fullName>
    </recommendedName>
</protein>
<sequence>MSTRAHAQPPPRQDCLACRVIGTTALGAVGVYALHQSRAHQPGSPLGKRIMAVVGLGFLVASGMRWARSP</sequence>
<keyword evidence="1" id="KW-0472">Membrane</keyword>
<evidence type="ECO:0000313" key="3">
    <source>
        <dbReference type="EMBL" id="OSX58195.1"/>
    </source>
</evidence>
<feature type="transmembrane region" description="Helical" evidence="1">
    <location>
        <begin position="46"/>
        <end position="67"/>
    </location>
</feature>
<evidence type="ECO:0000313" key="4">
    <source>
        <dbReference type="Proteomes" id="UP000194127"/>
    </source>
</evidence>
<dbReference type="Pfam" id="PF15055">
    <property type="entry name" value="DMAC1_Dmo2"/>
    <property type="match status" value="1"/>
</dbReference>